<feature type="region of interest" description="Disordered" evidence="1">
    <location>
        <begin position="50"/>
        <end position="90"/>
    </location>
</feature>
<gene>
    <name evidence="2" type="ORF">K491DRAFT_747458</name>
</gene>
<evidence type="ECO:0000313" key="2">
    <source>
        <dbReference type="EMBL" id="KAF2655331.1"/>
    </source>
</evidence>
<accession>A0A6A6T7Y0</accession>
<sequence>MTPSLPLGIKHRPPAQNFLICIQLLNSPGIHIRIFLLFYIDGKMPNPTPITHSTADTKLSDPVPVTDPTADTEMPEPSPNTNTETDTNTSERAAITDATIEAIKQLAGENGTNVYIFADDLEERLEPGHIVCSDTNNPDDGFFLHAKSELRERLDELPRKLAKYLETSEKGDTLLWIPIFDDDDREPKKKVESSSAGGEGK</sequence>
<feature type="compositionally biased region" description="Low complexity" evidence="1">
    <location>
        <begin position="79"/>
        <end position="88"/>
    </location>
</feature>
<evidence type="ECO:0000256" key="1">
    <source>
        <dbReference type="SAM" id="MobiDB-lite"/>
    </source>
</evidence>
<keyword evidence="3" id="KW-1185">Reference proteome</keyword>
<dbReference type="AlphaFoldDB" id="A0A6A6T7Y0"/>
<organism evidence="2 3">
    <name type="scientific">Lophiostoma macrostomum CBS 122681</name>
    <dbReference type="NCBI Taxonomy" id="1314788"/>
    <lineage>
        <taxon>Eukaryota</taxon>
        <taxon>Fungi</taxon>
        <taxon>Dikarya</taxon>
        <taxon>Ascomycota</taxon>
        <taxon>Pezizomycotina</taxon>
        <taxon>Dothideomycetes</taxon>
        <taxon>Pleosporomycetidae</taxon>
        <taxon>Pleosporales</taxon>
        <taxon>Lophiostomataceae</taxon>
        <taxon>Lophiostoma</taxon>
    </lineage>
</organism>
<proteinExistence type="predicted"/>
<dbReference type="EMBL" id="MU004351">
    <property type="protein sequence ID" value="KAF2655331.1"/>
    <property type="molecule type" value="Genomic_DNA"/>
</dbReference>
<reference evidence="2" key="1">
    <citation type="journal article" date="2020" name="Stud. Mycol.">
        <title>101 Dothideomycetes genomes: a test case for predicting lifestyles and emergence of pathogens.</title>
        <authorList>
            <person name="Haridas S."/>
            <person name="Albert R."/>
            <person name="Binder M."/>
            <person name="Bloem J."/>
            <person name="Labutti K."/>
            <person name="Salamov A."/>
            <person name="Andreopoulos B."/>
            <person name="Baker S."/>
            <person name="Barry K."/>
            <person name="Bills G."/>
            <person name="Bluhm B."/>
            <person name="Cannon C."/>
            <person name="Castanera R."/>
            <person name="Culley D."/>
            <person name="Daum C."/>
            <person name="Ezra D."/>
            <person name="Gonzalez J."/>
            <person name="Henrissat B."/>
            <person name="Kuo A."/>
            <person name="Liang C."/>
            <person name="Lipzen A."/>
            <person name="Lutzoni F."/>
            <person name="Magnuson J."/>
            <person name="Mondo S."/>
            <person name="Nolan M."/>
            <person name="Ohm R."/>
            <person name="Pangilinan J."/>
            <person name="Park H.-J."/>
            <person name="Ramirez L."/>
            <person name="Alfaro M."/>
            <person name="Sun H."/>
            <person name="Tritt A."/>
            <person name="Yoshinaga Y."/>
            <person name="Zwiers L.-H."/>
            <person name="Turgeon B."/>
            <person name="Goodwin S."/>
            <person name="Spatafora J."/>
            <person name="Crous P."/>
            <person name="Grigoriev I."/>
        </authorList>
    </citation>
    <scope>NUCLEOTIDE SEQUENCE</scope>
    <source>
        <strain evidence="2">CBS 122681</strain>
    </source>
</reference>
<protein>
    <submittedName>
        <fullName evidence="2">Uncharacterized protein</fullName>
    </submittedName>
</protein>
<dbReference type="Proteomes" id="UP000799324">
    <property type="component" value="Unassembled WGS sequence"/>
</dbReference>
<name>A0A6A6T7Y0_9PLEO</name>
<evidence type="ECO:0000313" key="3">
    <source>
        <dbReference type="Proteomes" id="UP000799324"/>
    </source>
</evidence>